<dbReference type="InterPro" id="IPR018946">
    <property type="entry name" value="PhoD-like_MPP"/>
</dbReference>
<accession>A0A9P0Y5Z0</accession>
<proteinExistence type="predicted"/>
<dbReference type="Proteomes" id="UP000789617">
    <property type="component" value="Unassembled WGS sequence"/>
</dbReference>
<comment type="caution">
    <text evidence="2">The sequence shown here is derived from an EMBL/GenBank/DDBJ whole genome shotgun (WGS) entry which is preliminary data.</text>
</comment>
<dbReference type="GO" id="GO:0016020">
    <property type="term" value="C:membrane"/>
    <property type="evidence" value="ECO:0007669"/>
    <property type="project" value="TreeGrafter"/>
</dbReference>
<dbReference type="PANTHER" id="PTHR46689:SF1">
    <property type="entry name" value="PHOD-LIKE PHOSPHATASE DOMAIN-CONTAINING PROTEIN"/>
    <property type="match status" value="1"/>
</dbReference>
<gene>
    <name evidence="2" type="ORF">AN2335V1_1035</name>
</gene>
<feature type="domain" description="PhoD-like phosphatase" evidence="1">
    <location>
        <begin position="103"/>
        <end position="340"/>
    </location>
</feature>
<evidence type="ECO:0000313" key="3">
    <source>
        <dbReference type="Proteomes" id="UP000789617"/>
    </source>
</evidence>
<dbReference type="Gene3D" id="3.60.21.70">
    <property type="entry name" value="PhoD-like phosphatase"/>
    <property type="match status" value="1"/>
</dbReference>
<dbReference type="InterPro" id="IPR043904">
    <property type="entry name" value="PhoD_2-like"/>
</dbReference>
<dbReference type="InterPro" id="IPR029052">
    <property type="entry name" value="Metallo-depent_PP-like"/>
</dbReference>
<dbReference type="SUPFAM" id="SSF56300">
    <property type="entry name" value="Metallo-dependent phosphatases"/>
    <property type="match status" value="1"/>
</dbReference>
<dbReference type="EMBL" id="CAJOXS020000001">
    <property type="protein sequence ID" value="CAH5993735.1"/>
    <property type="molecule type" value="Genomic_DNA"/>
</dbReference>
<dbReference type="InterPro" id="IPR038607">
    <property type="entry name" value="PhoD-like_sf"/>
</dbReference>
<dbReference type="PANTHER" id="PTHR46689">
    <property type="entry name" value="MEMBRANE PROTEIN, PUTATIVE-RELATED"/>
    <property type="match status" value="1"/>
</dbReference>
<organism evidence="2 3">
    <name type="scientific">Klebsiella variicola</name>
    <dbReference type="NCBI Taxonomy" id="244366"/>
    <lineage>
        <taxon>Bacteria</taxon>
        <taxon>Pseudomonadati</taxon>
        <taxon>Pseudomonadota</taxon>
        <taxon>Gammaproteobacteria</taxon>
        <taxon>Enterobacterales</taxon>
        <taxon>Enterobacteriaceae</taxon>
        <taxon>Klebsiella/Raoultella group</taxon>
        <taxon>Klebsiella</taxon>
        <taxon>Klebsiella pneumoniae complex</taxon>
    </lineage>
</organism>
<protein>
    <recommendedName>
        <fullName evidence="1">PhoD-like phosphatase domain-containing protein</fullName>
    </recommendedName>
</protein>
<evidence type="ECO:0000313" key="2">
    <source>
        <dbReference type="EMBL" id="CAH5993735.1"/>
    </source>
</evidence>
<name>A0A9P0Y5Z0_KLEVA</name>
<keyword evidence="3" id="KW-1185">Reference proteome</keyword>
<reference evidence="2" key="1">
    <citation type="submission" date="2022-05" db="EMBL/GenBank/DDBJ databases">
        <authorList>
            <person name="Alioto T."/>
            <person name="Alioto T."/>
            <person name="Gomez Garrido J."/>
        </authorList>
    </citation>
    <scope>NUCLEOTIDE SEQUENCE</scope>
    <source>
        <strain evidence="2">0</strain>
    </source>
</reference>
<evidence type="ECO:0000259" key="1">
    <source>
        <dbReference type="Pfam" id="PF19050"/>
    </source>
</evidence>
<dbReference type="Pfam" id="PF19050">
    <property type="entry name" value="PhoD_2"/>
    <property type="match status" value="2"/>
</dbReference>
<sequence>MNIILGPVLSLRKVNVNYFHVSALIVVPKDYNEIDCSLSHGVVEQVVKIASVPFCNPIWDVIRLDFNIPLLDVPQTINYTIENNKWQFGLPAVGQSPAIAYVSCNGFSDAKKMKDVGYITDRWNDLYTTHQSRPYHILIMGGDQVYTDGLWQQVKSIFEWNVSFALDRWHKPFTKMMKEELDLFLCNIYFNAWSSSEITNAMSAIPSIMMWDDHDIFDGWGSYPTKLHNSYIYQGIFALAEQYFRVFQLQLAATSDEKHPSAIPGCTNYNLGFSSIGKISILVADLRKERQPEPMQIMSEYNWTLFYQYLNALPENGHVLLQSSIPVAYLNLNNLAKLLKVLPGRNELEDDLRDHWRDEAHRGERIRLVHNLLDFSRVHKSRVTILSGDVHVAASAVIESSRYPNSGFATRVNQLISTGVVHPAPPAIARYMLECNADKVDIIDSGITATMLPIASDGGYLIGERNWLAIEPDDKNRLWANWHVEFAKQLTTRVIHPYGDEIN</sequence>
<feature type="domain" description="PhoD-like phosphatase" evidence="1">
    <location>
        <begin position="344"/>
        <end position="436"/>
    </location>
</feature>
<dbReference type="CDD" id="cd07389">
    <property type="entry name" value="MPP_PhoD"/>
    <property type="match status" value="1"/>
</dbReference>
<dbReference type="RefSeq" id="WP_064165725.1">
    <property type="nucleotide sequence ID" value="NZ_BQSS01000027.1"/>
</dbReference>
<dbReference type="AlphaFoldDB" id="A0A9P0Y5Z0"/>